<evidence type="ECO:0000313" key="24">
    <source>
        <dbReference type="Proteomes" id="UP000321362"/>
    </source>
</evidence>
<evidence type="ECO:0000259" key="22">
    <source>
        <dbReference type="Pfam" id="PF04389"/>
    </source>
</evidence>
<dbReference type="CDD" id="cd08015">
    <property type="entry name" value="M28_like"/>
    <property type="match status" value="1"/>
</dbReference>
<evidence type="ECO:0000256" key="6">
    <source>
        <dbReference type="ARBA" id="ARBA00022525"/>
    </source>
</evidence>
<dbReference type="Gene3D" id="3.40.630.10">
    <property type="entry name" value="Zn peptidases"/>
    <property type="match status" value="1"/>
</dbReference>
<dbReference type="AlphaFoldDB" id="A0A5B8W013"/>
<dbReference type="OrthoDB" id="9769665at2"/>
<dbReference type="PANTHER" id="PTHR12053:SF3">
    <property type="entry name" value="CARBOXYPEPTIDASE Q"/>
    <property type="match status" value="1"/>
</dbReference>
<dbReference type="Gene3D" id="3.50.30.30">
    <property type="match status" value="1"/>
</dbReference>
<dbReference type="KEGG" id="mgk:FSB76_14670"/>
<dbReference type="Pfam" id="PF04389">
    <property type="entry name" value="Peptidase_M28"/>
    <property type="match status" value="1"/>
</dbReference>
<evidence type="ECO:0000256" key="11">
    <source>
        <dbReference type="ARBA" id="ARBA00022801"/>
    </source>
</evidence>
<evidence type="ECO:0000256" key="13">
    <source>
        <dbReference type="ARBA" id="ARBA00022833"/>
    </source>
</evidence>
<comment type="subunit">
    <text evidence="19">Homodimer. The monomeric form is inactive while the homodimer is active.</text>
</comment>
<evidence type="ECO:0000256" key="12">
    <source>
        <dbReference type="ARBA" id="ARBA00022824"/>
    </source>
</evidence>
<keyword evidence="24" id="KW-1185">Reference proteome</keyword>
<gene>
    <name evidence="23" type="ORF">FSB76_14670</name>
</gene>
<keyword evidence="6" id="KW-0964">Secreted</keyword>
<evidence type="ECO:0000256" key="20">
    <source>
        <dbReference type="ARBA" id="ARBA00033328"/>
    </source>
</evidence>
<dbReference type="GO" id="GO:0005576">
    <property type="term" value="C:extracellular region"/>
    <property type="evidence" value="ECO:0007669"/>
    <property type="project" value="UniProtKB-SubCell"/>
</dbReference>
<reference evidence="23 24" key="1">
    <citation type="journal article" date="2013" name="J. Microbiol.">
        <title>Mucilaginibacter ginsenosidivorax sp. nov., with ginsenoside converting activity isolated from sediment.</title>
        <authorList>
            <person name="Kim J.K."/>
            <person name="Choi T.E."/>
            <person name="Liu Q.M."/>
            <person name="Park H.Y."/>
            <person name="Yi T.H."/>
            <person name="Yoon M.H."/>
            <person name="Kim S.C."/>
            <person name="Im W.T."/>
        </authorList>
    </citation>
    <scope>NUCLEOTIDE SEQUENCE [LARGE SCALE GENOMIC DNA]</scope>
    <source>
        <strain evidence="23 24">KHI28</strain>
    </source>
</reference>
<dbReference type="GO" id="GO:0070573">
    <property type="term" value="F:metallodipeptidase activity"/>
    <property type="evidence" value="ECO:0007669"/>
    <property type="project" value="InterPro"/>
</dbReference>
<keyword evidence="18" id="KW-0458">Lysosome</keyword>
<organism evidence="23 24">
    <name type="scientific">Mucilaginibacter ginsenosidivorax</name>
    <dbReference type="NCBI Taxonomy" id="862126"/>
    <lineage>
        <taxon>Bacteria</taxon>
        <taxon>Pseudomonadati</taxon>
        <taxon>Bacteroidota</taxon>
        <taxon>Sphingobacteriia</taxon>
        <taxon>Sphingobacteriales</taxon>
        <taxon>Sphingobacteriaceae</taxon>
        <taxon>Mucilaginibacter</taxon>
    </lineage>
</organism>
<evidence type="ECO:0000256" key="3">
    <source>
        <dbReference type="ARBA" id="ARBA00004555"/>
    </source>
</evidence>
<dbReference type="InterPro" id="IPR039866">
    <property type="entry name" value="CPQ"/>
</dbReference>
<evidence type="ECO:0000256" key="16">
    <source>
        <dbReference type="ARBA" id="ARBA00023145"/>
    </source>
</evidence>
<evidence type="ECO:0000256" key="8">
    <source>
        <dbReference type="ARBA" id="ARBA00022670"/>
    </source>
</evidence>
<keyword evidence="15" id="KW-0482">Metalloprotease</keyword>
<evidence type="ECO:0000256" key="9">
    <source>
        <dbReference type="ARBA" id="ARBA00022723"/>
    </source>
</evidence>
<name>A0A5B8W013_9SPHI</name>
<evidence type="ECO:0000256" key="4">
    <source>
        <dbReference type="ARBA" id="ARBA00004613"/>
    </source>
</evidence>
<comment type="subcellular location">
    <subcellularLocation>
        <location evidence="1">Endoplasmic reticulum</location>
    </subcellularLocation>
    <subcellularLocation>
        <location evidence="3">Golgi apparatus</location>
    </subcellularLocation>
    <subcellularLocation>
        <location evidence="2">Lysosome</location>
    </subcellularLocation>
    <subcellularLocation>
        <location evidence="4">Secreted</location>
    </subcellularLocation>
</comment>
<dbReference type="InterPro" id="IPR007484">
    <property type="entry name" value="Peptidase_M28"/>
</dbReference>
<dbReference type="Proteomes" id="UP000321362">
    <property type="component" value="Chromosome"/>
</dbReference>
<evidence type="ECO:0000256" key="21">
    <source>
        <dbReference type="SAM" id="SignalP"/>
    </source>
</evidence>
<evidence type="ECO:0000256" key="10">
    <source>
        <dbReference type="ARBA" id="ARBA00022729"/>
    </source>
</evidence>
<keyword evidence="7" id="KW-0121">Carboxypeptidase</keyword>
<keyword evidence="11 23" id="KW-0378">Hydrolase</keyword>
<evidence type="ECO:0000256" key="1">
    <source>
        <dbReference type="ARBA" id="ARBA00004240"/>
    </source>
</evidence>
<evidence type="ECO:0000256" key="5">
    <source>
        <dbReference type="ARBA" id="ARBA00014116"/>
    </source>
</evidence>
<keyword evidence="10 21" id="KW-0732">Signal</keyword>
<proteinExistence type="predicted"/>
<dbReference type="GO" id="GO:0046872">
    <property type="term" value="F:metal ion binding"/>
    <property type="evidence" value="ECO:0007669"/>
    <property type="project" value="UniProtKB-KW"/>
</dbReference>
<sequence>MKLKLLFSCLLSAGISAQLFAQETVDPAIVQKIREEGLNHSKVMETAFYLTDVSGPRLAGSPGLKRAQNWAVEQLKTWGVANAKLESWGKFGKGWEVQKNYAAITVPYYHAIIAIPKAWTPGTGGLIKGDVMVVKADSAAELEKYKGKLAGKIVIFDTKPLTERTFKSDAARYTDDELDKMEKATMAPARQRNAFDPNSPQFVAMRKQRAFRASLGTFLQAEKVALVLSQARGTDGTVFTTNGASYADTAKAVAPELETSSEDFQRILRLVNAGKPVQLEADIKTQFFTDDLQGYDVVGEIPGTDKKLKDQVVMIGGHLDSWHAGTGATDNAAGSAVMLEAMRILKAIGFKPKRTIRIALWSSEEQGLFGSRGYVLNHFGDPKTMELKPEQAKLSAYYNLDNGTGKIRGIYLQGDSAAGPIFKSYLEPFKDLGATTVTISNTGGTDHQSFDAVGIPGFQFIQDAIDYGSRTHHSNQDTFDRLVEDDLKQAATIIASFVYNTSQRAEMIPRKELPKPQPARGF</sequence>
<keyword evidence="9" id="KW-0479">Metal-binding</keyword>
<keyword evidence="8" id="KW-0645">Protease</keyword>
<evidence type="ECO:0000256" key="18">
    <source>
        <dbReference type="ARBA" id="ARBA00023228"/>
    </source>
</evidence>
<keyword evidence="13" id="KW-0862">Zinc</keyword>
<dbReference type="GO" id="GO:0004180">
    <property type="term" value="F:carboxypeptidase activity"/>
    <property type="evidence" value="ECO:0007669"/>
    <property type="project" value="UniProtKB-KW"/>
</dbReference>
<evidence type="ECO:0000313" key="23">
    <source>
        <dbReference type="EMBL" id="QEC77129.1"/>
    </source>
</evidence>
<protein>
    <recommendedName>
        <fullName evidence="5">Carboxypeptidase Q</fullName>
    </recommendedName>
    <alternativeName>
        <fullName evidence="20">Plasma glutamate carboxypeptidase</fullName>
    </alternativeName>
</protein>
<dbReference type="RefSeq" id="WP_147054545.1">
    <property type="nucleotide sequence ID" value="NZ_CP042437.1"/>
</dbReference>
<dbReference type="PANTHER" id="PTHR12053">
    <property type="entry name" value="PROTEASE FAMILY M28 PLASMA GLUTAMATE CARBOXYPEPTIDASE-RELATED"/>
    <property type="match status" value="1"/>
</dbReference>
<keyword evidence="16" id="KW-0865">Zymogen</keyword>
<dbReference type="GO" id="GO:0005764">
    <property type="term" value="C:lysosome"/>
    <property type="evidence" value="ECO:0007669"/>
    <property type="project" value="UniProtKB-SubCell"/>
</dbReference>
<keyword evidence="14" id="KW-0333">Golgi apparatus</keyword>
<feature type="chain" id="PRO_5022924604" description="Carboxypeptidase Q" evidence="21">
    <location>
        <begin position="22"/>
        <end position="522"/>
    </location>
</feature>
<evidence type="ECO:0000256" key="2">
    <source>
        <dbReference type="ARBA" id="ARBA00004371"/>
    </source>
</evidence>
<accession>A0A5B8W013</accession>
<keyword evidence="12" id="KW-0256">Endoplasmic reticulum</keyword>
<evidence type="ECO:0000256" key="19">
    <source>
        <dbReference type="ARBA" id="ARBA00025833"/>
    </source>
</evidence>
<keyword evidence="17" id="KW-0325">Glycoprotein</keyword>
<evidence type="ECO:0000256" key="15">
    <source>
        <dbReference type="ARBA" id="ARBA00023049"/>
    </source>
</evidence>
<evidence type="ECO:0000256" key="17">
    <source>
        <dbReference type="ARBA" id="ARBA00023180"/>
    </source>
</evidence>
<dbReference type="SUPFAM" id="SSF53187">
    <property type="entry name" value="Zn-dependent exopeptidases"/>
    <property type="match status" value="1"/>
</dbReference>
<dbReference type="GO" id="GO:0006508">
    <property type="term" value="P:proteolysis"/>
    <property type="evidence" value="ECO:0007669"/>
    <property type="project" value="UniProtKB-KW"/>
</dbReference>
<dbReference type="EMBL" id="CP042437">
    <property type="protein sequence ID" value="QEC77129.1"/>
    <property type="molecule type" value="Genomic_DNA"/>
</dbReference>
<evidence type="ECO:0000256" key="14">
    <source>
        <dbReference type="ARBA" id="ARBA00023034"/>
    </source>
</evidence>
<feature type="signal peptide" evidence="21">
    <location>
        <begin position="1"/>
        <end position="21"/>
    </location>
</feature>
<feature type="domain" description="Peptidase M28" evidence="22">
    <location>
        <begin position="297"/>
        <end position="498"/>
    </location>
</feature>
<evidence type="ECO:0000256" key="7">
    <source>
        <dbReference type="ARBA" id="ARBA00022645"/>
    </source>
</evidence>